<dbReference type="AlphaFoldDB" id="A0A2S4PRB0"/>
<gene>
    <name evidence="1" type="ORF">EPUL_002799</name>
</gene>
<keyword evidence="2" id="KW-1185">Reference proteome</keyword>
<evidence type="ECO:0000313" key="1">
    <source>
        <dbReference type="EMBL" id="POS84577.1"/>
    </source>
</evidence>
<dbReference type="Proteomes" id="UP000237438">
    <property type="component" value="Unassembled WGS sequence"/>
</dbReference>
<protein>
    <recommendedName>
        <fullName evidence="3">Reverse transcriptase domain-containing protein</fullName>
    </recommendedName>
</protein>
<reference evidence="1 2" key="1">
    <citation type="submission" date="2017-10" db="EMBL/GenBank/DDBJ databases">
        <title>Development of genomic resources for the powdery mildew, Erysiphe pulchra.</title>
        <authorList>
            <person name="Wadl P.A."/>
            <person name="Mack B.M."/>
            <person name="Moore G."/>
            <person name="Beltz S.B."/>
        </authorList>
    </citation>
    <scope>NUCLEOTIDE SEQUENCE [LARGE SCALE GENOMIC DNA]</scope>
    <source>
        <strain evidence="1">Cflorida</strain>
    </source>
</reference>
<comment type="caution">
    <text evidence="1">The sequence shown here is derived from an EMBL/GenBank/DDBJ whole genome shotgun (WGS) entry which is preliminary data.</text>
</comment>
<evidence type="ECO:0008006" key="3">
    <source>
        <dbReference type="Google" id="ProtNLM"/>
    </source>
</evidence>
<accession>A0A2S4PRB0</accession>
<organism evidence="1 2">
    <name type="scientific">Erysiphe pulchra</name>
    <dbReference type="NCBI Taxonomy" id="225359"/>
    <lineage>
        <taxon>Eukaryota</taxon>
        <taxon>Fungi</taxon>
        <taxon>Dikarya</taxon>
        <taxon>Ascomycota</taxon>
        <taxon>Pezizomycotina</taxon>
        <taxon>Leotiomycetes</taxon>
        <taxon>Erysiphales</taxon>
        <taxon>Erysiphaceae</taxon>
        <taxon>Erysiphe</taxon>
    </lineage>
</organism>
<dbReference type="PANTHER" id="PTHR33481">
    <property type="entry name" value="REVERSE TRANSCRIPTASE"/>
    <property type="match status" value="1"/>
</dbReference>
<proteinExistence type="predicted"/>
<name>A0A2S4PRB0_9PEZI</name>
<evidence type="ECO:0000313" key="2">
    <source>
        <dbReference type="Proteomes" id="UP000237438"/>
    </source>
</evidence>
<dbReference type="OrthoDB" id="6627741at2759"/>
<dbReference type="EMBL" id="PEDP01000951">
    <property type="protein sequence ID" value="POS84577.1"/>
    <property type="molecule type" value="Genomic_DNA"/>
</dbReference>
<sequence length="347" mass="39743">MPTHNRGGTLDLSFFSDQRARCEIRSDLHTRSDHETLVSTLSRDSMTQTLGKLRYDAIDDNLFFQPLGTNYCDGLEGLVARRISYLALKFKILARNQCSVVSRRSAVDLTTALHCDIRNVWEKGKVAGIVTVDVNGAFDGVLRNHLILKLRRFAYADDAEIISSANSLTDCHLKLQRQLDRTISWGIDNGLGVFFVKKLLFKEHVRRACQRTRIITDHVRQLGNTTRGAKPSLLRQAIQGCVFATLLYGAETWYGPHTSKWALKQRKYVMNRAARAVFPVYKTPPIFVLLRETDWGPVGAWLNRIHDRLAIRTATADSDQPLRRRWKSSHMRWIRQLQEIELSSDHN</sequence>
<dbReference type="PANTHER" id="PTHR33481:SF1">
    <property type="entry name" value="ENDONUCLEASE_EXONUCLEASE_PHOSPHATASE DOMAIN-CONTAINING PROTEIN-RELATED"/>
    <property type="match status" value="1"/>
</dbReference>